<dbReference type="SUPFAM" id="SSF50965">
    <property type="entry name" value="Galactose oxidase, central domain"/>
    <property type="match status" value="1"/>
</dbReference>
<evidence type="ECO:0000313" key="2">
    <source>
        <dbReference type="Proteomes" id="UP001595791"/>
    </source>
</evidence>
<dbReference type="EMBL" id="JBHSBU010000002">
    <property type="protein sequence ID" value="MFC4161900.1"/>
    <property type="molecule type" value="Genomic_DNA"/>
</dbReference>
<proteinExistence type="predicted"/>
<evidence type="ECO:0000313" key="1">
    <source>
        <dbReference type="EMBL" id="MFC4161900.1"/>
    </source>
</evidence>
<accession>A0ABV8MY68</accession>
<name>A0ABV8MY68_9NEIS</name>
<protein>
    <submittedName>
        <fullName evidence="1">WD40/YVTN/BNR-like repeat-containing protein</fullName>
    </submittedName>
</protein>
<comment type="caution">
    <text evidence="1">The sequence shown here is derived from an EMBL/GenBank/DDBJ whole genome shotgun (WGS) entry which is preliminary data.</text>
</comment>
<dbReference type="RefSeq" id="WP_378168542.1">
    <property type="nucleotide sequence ID" value="NZ_JBHSBU010000002.1"/>
</dbReference>
<reference evidence="2" key="1">
    <citation type="journal article" date="2019" name="Int. J. Syst. Evol. Microbiol.">
        <title>The Global Catalogue of Microorganisms (GCM) 10K type strain sequencing project: providing services to taxonomists for standard genome sequencing and annotation.</title>
        <authorList>
            <consortium name="The Broad Institute Genomics Platform"/>
            <consortium name="The Broad Institute Genome Sequencing Center for Infectious Disease"/>
            <person name="Wu L."/>
            <person name="Ma J."/>
        </authorList>
    </citation>
    <scope>NUCLEOTIDE SEQUENCE [LARGE SCALE GENOMIC DNA]</scope>
    <source>
        <strain evidence="2">LMG 29894</strain>
    </source>
</reference>
<gene>
    <name evidence="1" type="ORF">ACFOW7_21405</name>
</gene>
<keyword evidence="2" id="KW-1185">Reference proteome</keyword>
<dbReference type="Proteomes" id="UP001595791">
    <property type="component" value="Unassembled WGS sequence"/>
</dbReference>
<dbReference type="InterPro" id="IPR011043">
    <property type="entry name" value="Gal_Oxase/kelch_b-propeller"/>
</dbReference>
<sequence>MLNATEYQVFFKGYSLVDAAIRSRDSFSFLLKQDEPEGGMPDEAKTGQRVRLINFFTQAEPNDRIDCGQYLGFLRAKLAVSTQPKLQAVLVDSSGEVAVLGGGDDDMEQTIVEDPDGPRRSIITAVATLFGHVYAVGLWRSVAKRLGPNQWESLCTQAILPKPGTGKGVEFGTHWGFQAIDGFAPDDLYATGGHGEVWHYDGQVWKQCPLPTNLVLYNVCCAGDGQVYIGAQSGSILRGREDHWEVIHQGSMTLPFKDMVWYQDRVWCTSDYGLWQIVDGQLIEADVPLAVRACAGNLAVGDGVMLLAGIYGATVYDGQQWQALIDFFALAKTAP</sequence>
<organism evidence="1 2">
    <name type="scientific">Chitinimonas lacunae</name>
    <dbReference type="NCBI Taxonomy" id="1963018"/>
    <lineage>
        <taxon>Bacteria</taxon>
        <taxon>Pseudomonadati</taxon>
        <taxon>Pseudomonadota</taxon>
        <taxon>Betaproteobacteria</taxon>
        <taxon>Neisseriales</taxon>
        <taxon>Chitinibacteraceae</taxon>
        <taxon>Chitinimonas</taxon>
    </lineage>
</organism>